<feature type="domain" description="HTH gntR-type" evidence="4">
    <location>
        <begin position="4"/>
        <end position="72"/>
    </location>
</feature>
<evidence type="ECO:0000256" key="2">
    <source>
        <dbReference type="ARBA" id="ARBA00023125"/>
    </source>
</evidence>
<evidence type="ECO:0000259" key="4">
    <source>
        <dbReference type="PROSITE" id="PS50949"/>
    </source>
</evidence>
<dbReference type="SMART" id="SM00895">
    <property type="entry name" value="FCD"/>
    <property type="match status" value="1"/>
</dbReference>
<dbReference type="InterPro" id="IPR008920">
    <property type="entry name" value="TF_FadR/GntR_C"/>
</dbReference>
<dbReference type="PROSITE" id="PS50949">
    <property type="entry name" value="HTH_GNTR"/>
    <property type="match status" value="1"/>
</dbReference>
<dbReference type="AlphaFoldDB" id="A0A4S4K3V7"/>
<organism evidence="5 6">
    <name type="scientific">Alkalihalobacillus alcalophilus ATCC 27647 = CGMCC 1.3604</name>
    <dbReference type="NCBI Taxonomy" id="1218173"/>
    <lineage>
        <taxon>Bacteria</taxon>
        <taxon>Bacillati</taxon>
        <taxon>Bacillota</taxon>
        <taxon>Bacilli</taxon>
        <taxon>Bacillales</taxon>
        <taxon>Bacillaceae</taxon>
        <taxon>Alkalihalobacillus</taxon>
    </lineage>
</organism>
<keyword evidence="1" id="KW-0805">Transcription regulation</keyword>
<dbReference type="InterPro" id="IPR011711">
    <property type="entry name" value="GntR_C"/>
</dbReference>
<evidence type="ECO:0000313" key="6">
    <source>
        <dbReference type="Proteomes" id="UP000297014"/>
    </source>
</evidence>
<keyword evidence="3" id="KW-0804">Transcription</keyword>
<dbReference type="PRINTS" id="PR00035">
    <property type="entry name" value="HTHGNTR"/>
</dbReference>
<dbReference type="Pfam" id="PF00392">
    <property type="entry name" value="GntR"/>
    <property type="match status" value="1"/>
</dbReference>
<accession>A0A4S4K3V7</accession>
<keyword evidence="2" id="KW-0238">DNA-binding</keyword>
<dbReference type="PANTHER" id="PTHR43537:SF5">
    <property type="entry name" value="UXU OPERON TRANSCRIPTIONAL REGULATOR"/>
    <property type="match status" value="1"/>
</dbReference>
<name>A0A4S4K3V7_ALKAL</name>
<dbReference type="EMBL" id="JALP01000035">
    <property type="protein sequence ID" value="THG91940.1"/>
    <property type="molecule type" value="Genomic_DNA"/>
</dbReference>
<reference evidence="5 6" key="1">
    <citation type="submission" date="2014-01" db="EMBL/GenBank/DDBJ databases">
        <title>Draft genome sequencing of Bacillus alcalophilus CGMCC 1.3604.</title>
        <authorList>
            <person name="Yang J."/>
            <person name="Diao L."/>
            <person name="Yang S."/>
        </authorList>
    </citation>
    <scope>NUCLEOTIDE SEQUENCE [LARGE SCALE GENOMIC DNA]</scope>
    <source>
        <strain evidence="5 6">CGMCC 1.3604</strain>
    </source>
</reference>
<dbReference type="GO" id="GO:0003700">
    <property type="term" value="F:DNA-binding transcription factor activity"/>
    <property type="evidence" value="ECO:0007669"/>
    <property type="project" value="InterPro"/>
</dbReference>
<dbReference type="InterPro" id="IPR000524">
    <property type="entry name" value="Tscrpt_reg_HTH_GntR"/>
</dbReference>
<dbReference type="InterPro" id="IPR036390">
    <property type="entry name" value="WH_DNA-bd_sf"/>
</dbReference>
<dbReference type="SUPFAM" id="SSF46785">
    <property type="entry name" value="Winged helix' DNA-binding domain"/>
    <property type="match status" value="1"/>
</dbReference>
<dbReference type="SMART" id="SM00345">
    <property type="entry name" value="HTH_GNTR"/>
    <property type="match status" value="1"/>
</dbReference>
<dbReference type="Pfam" id="PF07729">
    <property type="entry name" value="FCD"/>
    <property type="match status" value="1"/>
</dbReference>
<dbReference type="GO" id="GO:0003677">
    <property type="term" value="F:DNA binding"/>
    <property type="evidence" value="ECO:0007669"/>
    <property type="project" value="UniProtKB-KW"/>
</dbReference>
<evidence type="ECO:0000256" key="1">
    <source>
        <dbReference type="ARBA" id="ARBA00023015"/>
    </source>
</evidence>
<dbReference type="CDD" id="cd07377">
    <property type="entry name" value="WHTH_GntR"/>
    <property type="match status" value="1"/>
</dbReference>
<dbReference type="RefSeq" id="WP_003321148.1">
    <property type="nucleotide sequence ID" value="NZ_ALPT02000086.1"/>
</dbReference>
<comment type="caution">
    <text evidence="5">The sequence shown here is derived from an EMBL/GenBank/DDBJ whole genome shotgun (WGS) entry which is preliminary data.</text>
</comment>
<dbReference type="SUPFAM" id="SSF48008">
    <property type="entry name" value="GntR ligand-binding domain-like"/>
    <property type="match status" value="1"/>
</dbReference>
<gene>
    <name evidence="5" type="ORF">AJ85_00550</name>
</gene>
<dbReference type="Gene3D" id="1.10.10.10">
    <property type="entry name" value="Winged helix-like DNA-binding domain superfamily/Winged helix DNA-binding domain"/>
    <property type="match status" value="1"/>
</dbReference>
<protein>
    <submittedName>
        <fullName evidence="5">Transcriptional regulator</fullName>
    </submittedName>
</protein>
<sequence length="235" mass="26864">MMMKKVSTTVTEYIVNEIKNEKYVIGSKLPSERELMEILGVGRSSVREALNTLVDMDVLEKRMGIGVFVKKIELNHLVDTFVASALMDTKVSSDLLDFRFMLEVEMAGKAAELASKQALQKMEQALMLHVEAIENNRPTIEPDTLFHRSIALATDNKVLLKVYDFISDLIYSFKLELLKVESKQNSLEYHQKIYSAIKSGEVELARKSMGEHLLDVTERYKKIKEMKLVRSSLKK</sequence>
<proteinExistence type="predicted"/>
<dbReference type="PANTHER" id="PTHR43537">
    <property type="entry name" value="TRANSCRIPTIONAL REGULATOR, GNTR FAMILY"/>
    <property type="match status" value="1"/>
</dbReference>
<dbReference type="Proteomes" id="UP000297014">
    <property type="component" value="Unassembled WGS sequence"/>
</dbReference>
<evidence type="ECO:0000256" key="3">
    <source>
        <dbReference type="ARBA" id="ARBA00023163"/>
    </source>
</evidence>
<dbReference type="InterPro" id="IPR036388">
    <property type="entry name" value="WH-like_DNA-bd_sf"/>
</dbReference>
<evidence type="ECO:0000313" key="5">
    <source>
        <dbReference type="EMBL" id="THG91940.1"/>
    </source>
</evidence>
<dbReference type="Gene3D" id="1.20.120.530">
    <property type="entry name" value="GntR ligand-binding domain-like"/>
    <property type="match status" value="1"/>
</dbReference>